<reference evidence="4 5" key="1">
    <citation type="submission" date="2022-01" db="EMBL/GenBank/DDBJ databases">
        <title>Collection of gut derived symbiotic bacterial strains cultured from healthy donors.</title>
        <authorList>
            <person name="Lin H."/>
            <person name="Kohout C."/>
            <person name="Waligurski E."/>
            <person name="Pamer E.G."/>
        </authorList>
    </citation>
    <scope>NUCLEOTIDE SEQUENCE [LARGE SCALE GENOMIC DNA]</scope>
    <source>
        <strain evidence="4 5">DFI.7.58</strain>
    </source>
</reference>
<feature type="compositionally biased region" description="Acidic residues" evidence="1">
    <location>
        <begin position="253"/>
        <end position="270"/>
    </location>
</feature>
<evidence type="ECO:0000259" key="3">
    <source>
        <dbReference type="Pfam" id="PF23750"/>
    </source>
</evidence>
<gene>
    <name evidence="4" type="ORF">L0P57_08160</name>
</gene>
<evidence type="ECO:0000256" key="2">
    <source>
        <dbReference type="SAM" id="Phobius"/>
    </source>
</evidence>
<feature type="region of interest" description="Disordered" evidence="1">
    <location>
        <begin position="251"/>
        <end position="349"/>
    </location>
</feature>
<sequence length="438" mass="46854">MTKKEMKQSLRNAVLTATPDVLGEILAVQNDSSVVEFKKESNPKSHIISFRMASCAIAAALMLFVGIFFMVQPTVDSIVSIDVNPSIELSVDPQDTVVSCRALNEDAVNVLDGMDLNRMDLGTATNLIIEAMLQEGYLSADSPENTILISVANDDAEKVQRLQSKVTSSVDATLKQNHTKATILQQSDPVTDDVKSFAKDNNISVGKADFVKKIAEKDQNLNSSDLAAMSIKELASLVDIHQIDLSGIVTTEIDPEVPEEPDFVDSDGDDNIVKNPGNESSNPENNPSSVPEQRPVLPESGNSDVVKDSGIPPQTSPESSEPAEEKPSENSGSAVTSDPAGTTPIDDPDQKVLIEEGESSPYCEYCGSLLSVCEGKCDQSEGKQYCKYCGQLLSVCNGTCPGTQMSEQSDPPAETELDENLGSIDGLMITQGSVMQKG</sequence>
<keyword evidence="2" id="KW-1133">Transmembrane helix</keyword>
<keyword evidence="2" id="KW-0472">Membrane</keyword>
<dbReference type="RefSeq" id="WP_191395397.1">
    <property type="nucleotide sequence ID" value="NZ_JAKNHQ010000009.1"/>
</dbReference>
<feature type="compositionally biased region" description="Low complexity" evidence="1">
    <location>
        <begin position="275"/>
        <end position="292"/>
    </location>
</feature>
<dbReference type="EMBL" id="JAKNHQ010000009">
    <property type="protein sequence ID" value="MCG4610906.1"/>
    <property type="molecule type" value="Genomic_DNA"/>
</dbReference>
<dbReference type="Proteomes" id="UP001298681">
    <property type="component" value="Unassembled WGS sequence"/>
</dbReference>
<protein>
    <recommendedName>
        <fullName evidence="3">Anti-sigma factor RsgI-like middle domain-containing protein</fullName>
    </recommendedName>
</protein>
<evidence type="ECO:0000313" key="4">
    <source>
        <dbReference type="EMBL" id="MCG4610906.1"/>
    </source>
</evidence>
<organism evidence="4 5">
    <name type="scientific">Anaeromassilibacillus senegalensis</name>
    <dbReference type="NCBI Taxonomy" id="1673717"/>
    <lineage>
        <taxon>Bacteria</taxon>
        <taxon>Bacillati</taxon>
        <taxon>Bacillota</taxon>
        <taxon>Clostridia</taxon>
        <taxon>Eubacteriales</taxon>
        <taxon>Acutalibacteraceae</taxon>
        <taxon>Anaeromassilibacillus</taxon>
    </lineage>
</organism>
<keyword evidence="2" id="KW-0812">Transmembrane</keyword>
<name>A0ABS9MJJ4_9FIRM</name>
<accession>A0ABS9MJJ4</accession>
<keyword evidence="5" id="KW-1185">Reference proteome</keyword>
<evidence type="ECO:0000256" key="1">
    <source>
        <dbReference type="SAM" id="MobiDB-lite"/>
    </source>
</evidence>
<dbReference type="InterPro" id="IPR055431">
    <property type="entry name" value="RsgI_M"/>
</dbReference>
<proteinExistence type="predicted"/>
<evidence type="ECO:0000313" key="5">
    <source>
        <dbReference type="Proteomes" id="UP001298681"/>
    </source>
</evidence>
<dbReference type="Pfam" id="PF23750">
    <property type="entry name" value="RsgI_M"/>
    <property type="match status" value="1"/>
</dbReference>
<feature type="domain" description="Anti-sigma factor RsgI-like middle" evidence="3">
    <location>
        <begin position="77"/>
        <end position="212"/>
    </location>
</feature>
<feature type="transmembrane region" description="Helical" evidence="2">
    <location>
        <begin position="48"/>
        <end position="71"/>
    </location>
</feature>
<comment type="caution">
    <text evidence="4">The sequence shown here is derived from an EMBL/GenBank/DDBJ whole genome shotgun (WGS) entry which is preliminary data.</text>
</comment>